<dbReference type="Pfam" id="PF00248">
    <property type="entry name" value="Aldo_ket_red"/>
    <property type="match status" value="1"/>
</dbReference>
<feature type="domain" description="NADP-dependent oxidoreductase" evidence="1">
    <location>
        <begin position="17"/>
        <end position="161"/>
    </location>
</feature>
<reference evidence="3" key="1">
    <citation type="journal article" date="2019" name="Int. J. Syst. Evol. Microbiol.">
        <title>The Global Catalogue of Microorganisms (GCM) 10K type strain sequencing project: providing services to taxonomists for standard genome sequencing and annotation.</title>
        <authorList>
            <consortium name="The Broad Institute Genomics Platform"/>
            <consortium name="The Broad Institute Genome Sequencing Center for Infectious Disease"/>
            <person name="Wu L."/>
            <person name="Ma J."/>
        </authorList>
    </citation>
    <scope>NUCLEOTIDE SEQUENCE [LARGE SCALE GENOMIC DNA]</scope>
    <source>
        <strain evidence="3">CGMCC 1.6774</strain>
    </source>
</reference>
<dbReference type="EMBL" id="JBHUIW010000012">
    <property type="protein sequence ID" value="MFD2182931.1"/>
    <property type="molecule type" value="Genomic_DNA"/>
</dbReference>
<dbReference type="PANTHER" id="PTHR42686:SF1">
    <property type="entry name" value="GH17980P-RELATED"/>
    <property type="match status" value="1"/>
</dbReference>
<gene>
    <name evidence="2" type="ORF">ACFSOX_12275</name>
</gene>
<dbReference type="InterPro" id="IPR023210">
    <property type="entry name" value="NADP_OxRdtase_dom"/>
</dbReference>
<dbReference type="InterPro" id="IPR020471">
    <property type="entry name" value="AKR"/>
</dbReference>
<keyword evidence="3" id="KW-1185">Reference proteome</keyword>
<dbReference type="InterPro" id="IPR036812">
    <property type="entry name" value="NAD(P)_OxRdtase_dom_sf"/>
</dbReference>
<organism evidence="2 3">
    <name type="scientific">Rhodoplanes azumiensis</name>
    <dbReference type="NCBI Taxonomy" id="1897628"/>
    <lineage>
        <taxon>Bacteria</taxon>
        <taxon>Pseudomonadati</taxon>
        <taxon>Pseudomonadota</taxon>
        <taxon>Alphaproteobacteria</taxon>
        <taxon>Hyphomicrobiales</taxon>
        <taxon>Nitrobacteraceae</taxon>
        <taxon>Rhodoplanes</taxon>
    </lineage>
</organism>
<dbReference type="SUPFAM" id="SSF51430">
    <property type="entry name" value="NAD(P)-linked oxidoreductase"/>
    <property type="match status" value="1"/>
</dbReference>
<dbReference type="Proteomes" id="UP001597314">
    <property type="component" value="Unassembled WGS sequence"/>
</dbReference>
<accession>A0ABW5ALQ8</accession>
<evidence type="ECO:0000313" key="3">
    <source>
        <dbReference type="Proteomes" id="UP001597314"/>
    </source>
</evidence>
<dbReference type="PANTHER" id="PTHR42686">
    <property type="entry name" value="GH17980P-RELATED"/>
    <property type="match status" value="1"/>
</dbReference>
<sequence>MRQVVLPGTDMRVSRFAFGTAGLFNAGGAKHRADVLAAAWDHGFTHFDTAPYYGFGIAERDLAPLLARHPDATVATKVGIYAPGGEAQSAGAVVLRKAAGKLLKALSRPEIDWSVARARRSLEASLARLGRERIDLYLLHEADAALIDTEEWLRFFESARDRVARFGVAVDATRLPPFAAGHPLAPVVQTLDTLTGREADRLVAHGRPLQITYGYVSAAARQGPVDVPAVLAAALRRNPAGCVIVSTRKPARMRQYAEIAIADALAVRGPAAGAEAVSGATT</sequence>
<evidence type="ECO:0000313" key="2">
    <source>
        <dbReference type="EMBL" id="MFD2182931.1"/>
    </source>
</evidence>
<dbReference type="Gene3D" id="3.20.20.100">
    <property type="entry name" value="NADP-dependent oxidoreductase domain"/>
    <property type="match status" value="1"/>
</dbReference>
<protein>
    <submittedName>
        <fullName evidence="2">Aldo/keto reductase</fullName>
    </submittedName>
</protein>
<dbReference type="RefSeq" id="WP_378478098.1">
    <property type="nucleotide sequence ID" value="NZ_JBHUIW010000012.1"/>
</dbReference>
<name>A0ABW5ALQ8_9BRAD</name>
<comment type="caution">
    <text evidence="2">The sequence shown here is derived from an EMBL/GenBank/DDBJ whole genome shotgun (WGS) entry which is preliminary data.</text>
</comment>
<evidence type="ECO:0000259" key="1">
    <source>
        <dbReference type="Pfam" id="PF00248"/>
    </source>
</evidence>
<proteinExistence type="predicted"/>